<protein>
    <recommendedName>
        <fullName evidence="1">GPI ethanolamine phosphate transferase 1</fullName>
        <ecNumber evidence="1">2.-.-.-</ecNumber>
    </recommendedName>
</protein>
<dbReference type="UniPathway" id="UPA00196"/>
<feature type="transmembrane region" description="Helical" evidence="1">
    <location>
        <begin position="580"/>
        <end position="597"/>
    </location>
</feature>
<evidence type="ECO:0000313" key="5">
    <source>
        <dbReference type="Proteomes" id="UP000494040"/>
    </source>
</evidence>
<dbReference type="Proteomes" id="UP000494040">
    <property type="component" value="Unassembled WGS sequence"/>
</dbReference>
<evidence type="ECO:0000256" key="2">
    <source>
        <dbReference type="SAM" id="SignalP"/>
    </source>
</evidence>
<dbReference type="InterPro" id="IPR017852">
    <property type="entry name" value="GPI_EtnP_transferase_1_C"/>
</dbReference>
<dbReference type="Pfam" id="PF04987">
    <property type="entry name" value="PigN"/>
    <property type="match status" value="1"/>
</dbReference>
<feature type="transmembrane region" description="Helical" evidence="1">
    <location>
        <begin position="651"/>
        <end position="675"/>
    </location>
</feature>
<dbReference type="RefSeq" id="XP_014241085.1">
    <property type="nucleotide sequence ID" value="XM_014385599.1"/>
</dbReference>
<feature type="transmembrane region" description="Helical" evidence="1">
    <location>
        <begin position="682"/>
        <end position="700"/>
    </location>
</feature>
<feature type="transmembrane region" description="Helical" evidence="1">
    <location>
        <begin position="481"/>
        <end position="501"/>
    </location>
</feature>
<feature type="transmembrane region" description="Helical" evidence="1">
    <location>
        <begin position="531"/>
        <end position="550"/>
    </location>
</feature>
<name>A0A8I6TD76_CIMLE</name>
<comment type="similarity">
    <text evidence="1">Belongs to the PIGG/PIGN/PIGO family. PIGN subfamily.</text>
</comment>
<feature type="transmembrane region" description="Helical" evidence="1">
    <location>
        <begin position="508"/>
        <end position="525"/>
    </location>
</feature>
<organism evidence="4 5">
    <name type="scientific">Cimex lectularius</name>
    <name type="common">Bed bug</name>
    <name type="synonym">Acanthia lectularia</name>
    <dbReference type="NCBI Taxonomy" id="79782"/>
    <lineage>
        <taxon>Eukaryota</taxon>
        <taxon>Metazoa</taxon>
        <taxon>Ecdysozoa</taxon>
        <taxon>Arthropoda</taxon>
        <taxon>Hexapoda</taxon>
        <taxon>Insecta</taxon>
        <taxon>Pterygota</taxon>
        <taxon>Neoptera</taxon>
        <taxon>Paraneoptera</taxon>
        <taxon>Hemiptera</taxon>
        <taxon>Heteroptera</taxon>
        <taxon>Panheteroptera</taxon>
        <taxon>Cimicomorpha</taxon>
        <taxon>Cimicidae</taxon>
        <taxon>Cimex</taxon>
    </lineage>
</organism>
<feature type="domain" description="GPI ethanolamine phosphate transferase 1 C-terminal" evidence="3">
    <location>
        <begin position="310"/>
        <end position="699"/>
    </location>
</feature>
<reference evidence="4" key="1">
    <citation type="submission" date="2022-01" db="UniProtKB">
        <authorList>
            <consortium name="EnsemblMetazoa"/>
        </authorList>
    </citation>
    <scope>IDENTIFICATION</scope>
</reference>
<dbReference type="KEGG" id="clec:106661872"/>
<dbReference type="PANTHER" id="PTHR12250">
    <property type="entry name" value="PHOSPHATIDYLINOSITOL GLYCAN, CLASS N"/>
    <property type="match status" value="1"/>
</dbReference>
<dbReference type="InterPro" id="IPR007070">
    <property type="entry name" value="GPI_EtnP_transferase_1"/>
</dbReference>
<dbReference type="GeneID" id="106661872"/>
<keyword evidence="1" id="KW-0812">Transmembrane</keyword>
<comment type="function">
    <text evidence="1">Ethanolamine phosphate transferase involved in glycosylphosphatidylinositol-anchor biosynthesis. Transfers ethanolamine phosphate to the first alpha-1,4-linked mannose of the glycosylphosphatidylinositol precursor of GPI-anchor.</text>
</comment>
<dbReference type="EnsemblMetazoa" id="XM_014385599.1">
    <property type="protein sequence ID" value="XP_014241085.1"/>
    <property type="gene ID" value="LOC106661872"/>
</dbReference>
<dbReference type="GO" id="GO:0005789">
    <property type="term" value="C:endoplasmic reticulum membrane"/>
    <property type="evidence" value="ECO:0007669"/>
    <property type="project" value="UniProtKB-SubCell"/>
</dbReference>
<keyword evidence="1" id="KW-0337">GPI-anchor biosynthesis</keyword>
<feature type="chain" id="PRO_5035231329" description="GPI ethanolamine phosphate transferase 1" evidence="2">
    <location>
        <begin position="20"/>
        <end position="773"/>
    </location>
</feature>
<dbReference type="AlphaFoldDB" id="A0A8I6TD76"/>
<feature type="transmembrane region" description="Helical" evidence="1">
    <location>
        <begin position="455"/>
        <end position="475"/>
    </location>
</feature>
<keyword evidence="1" id="KW-0808">Transferase</keyword>
<keyword evidence="2" id="KW-0732">Signal</keyword>
<dbReference type="GO" id="GO:0006506">
    <property type="term" value="P:GPI anchor biosynthetic process"/>
    <property type="evidence" value="ECO:0007669"/>
    <property type="project" value="UniProtKB-UniPathway"/>
</dbReference>
<dbReference type="PANTHER" id="PTHR12250:SF0">
    <property type="entry name" value="GPI ETHANOLAMINE PHOSPHATE TRANSFERASE 1"/>
    <property type="match status" value="1"/>
</dbReference>
<evidence type="ECO:0000256" key="1">
    <source>
        <dbReference type="RuleBase" id="RU367138"/>
    </source>
</evidence>
<comment type="subcellular location">
    <subcellularLocation>
        <location evidence="1">Endoplasmic reticulum membrane</location>
        <topology evidence="1">Multi-pass membrane protein</topology>
    </subcellularLocation>
</comment>
<sequence>MWKIELFAVLVQLVLLFFAIDVHFKANFESFEVCNLEKLAERFVLITSGDFDLSNITDPLIRSKVKTGLSGKAKGEEGDCKGLSSVIYGYGRAPFSFLYMQDQESIFSRIKTNYFGHHQSTYPGLKAHITFGNNSLQSQIESEIRNQSLFLELEMKHLVKYIKFLEEKFPTNETLYIIMSKKVENCSRDFLIWGKGVKKEAILNLKQVDISAIITTILGETPLKKSIGFPPFNYTESQLNLLLCYSQHLTSLAKPYLKQIKLLYNIIAKFHRKKYQAFDTATNIGKIKQSLSMINMSSTLTQSTIAYLGMLTYIGWIFLLFMQMLRLFIETVNTNENFKTKELQPTKFNVFVIFLCFFALFFVVAHKWPNHRVLYFILPLIIWRMFFSRLNDLHIAFSLKSSEYITALVGMVLVLAESEFVFWSIRSKFLAFLGFFFALLFYTIKGVTINWGLPLLIITSTSGITYMILMFIPTIPNSSIILLNIGSTIWFCGGLASSFFMLKNYRDFVTTAFCLLHLLATLVFSNLTIKKVIGCCVLWALGIIAPYLPLMGGNDEFNRIQQLCIVMISPFIVFSANYELISMFALTVLYICWYLYDKNNAEKKFPTRVNLYYSFFYIILLYTAIHSLGYKEDMTQIDLTFVERLGDIKCLFVKGLVITLKVSLIIILLTIIFCAIHRDNKAHLLLAIVILNFIGFRFFIDLCYNLNYDKPVPQLLRYCVTQLFIIILITTQSFVRLVLYTQFEQAMKNLKNLFQKQFEREIVKEKILTPFEK</sequence>
<evidence type="ECO:0000259" key="3">
    <source>
        <dbReference type="Pfam" id="PF04987"/>
    </source>
</evidence>
<dbReference type="GO" id="GO:0051377">
    <property type="term" value="F:mannose-ethanolamine phosphotransferase activity"/>
    <property type="evidence" value="ECO:0007669"/>
    <property type="project" value="UniProtKB-UniRule"/>
</dbReference>
<dbReference type="EC" id="2.-.-.-" evidence="1"/>
<feature type="transmembrane region" description="Helical" evidence="1">
    <location>
        <begin position="429"/>
        <end position="448"/>
    </location>
</feature>
<feature type="signal peptide" evidence="2">
    <location>
        <begin position="1"/>
        <end position="19"/>
    </location>
</feature>
<comment type="pathway">
    <text evidence="1">Glycolipid biosynthesis; glycosylphosphatidylinositol-anchor biosynthesis.</text>
</comment>
<feature type="transmembrane region" description="Helical" evidence="1">
    <location>
        <begin position="305"/>
        <end position="329"/>
    </location>
</feature>
<feature type="transmembrane region" description="Helical" evidence="1">
    <location>
        <begin position="720"/>
        <end position="739"/>
    </location>
</feature>
<feature type="transmembrane region" description="Helical" evidence="1">
    <location>
        <begin position="609"/>
        <end position="631"/>
    </location>
</feature>
<evidence type="ECO:0000313" key="4">
    <source>
        <dbReference type="EnsemblMetazoa" id="XP_014241085.1"/>
    </source>
</evidence>
<proteinExistence type="inferred from homology"/>
<keyword evidence="1" id="KW-0256">Endoplasmic reticulum</keyword>
<keyword evidence="5" id="KW-1185">Reference proteome</keyword>
<keyword evidence="1" id="KW-1133">Transmembrane helix</keyword>
<feature type="transmembrane region" description="Helical" evidence="1">
    <location>
        <begin position="350"/>
        <end position="368"/>
    </location>
</feature>
<feature type="transmembrane region" description="Helical" evidence="1">
    <location>
        <begin position="404"/>
        <end position="423"/>
    </location>
</feature>
<keyword evidence="1" id="KW-0472">Membrane</keyword>
<accession>A0A8I6TD76</accession>